<dbReference type="GO" id="GO:0000122">
    <property type="term" value="P:negative regulation of transcription by RNA polymerase II"/>
    <property type="evidence" value="ECO:0007669"/>
    <property type="project" value="TreeGrafter"/>
</dbReference>
<dbReference type="SUPFAM" id="SSF48508">
    <property type="entry name" value="Nuclear receptor ligand-binding domain"/>
    <property type="match status" value="1"/>
</dbReference>
<dbReference type="InterPro" id="IPR001628">
    <property type="entry name" value="Znf_hrmn_rcpt"/>
</dbReference>
<dbReference type="InterPro" id="IPR035500">
    <property type="entry name" value="NHR-like_dom_sf"/>
</dbReference>
<gene>
    <name evidence="10" type="ORF">FNK824_LOCUS34945</name>
</gene>
<dbReference type="SMART" id="SM00399">
    <property type="entry name" value="ZnF_C4"/>
    <property type="match status" value="1"/>
</dbReference>
<evidence type="ECO:0000256" key="2">
    <source>
        <dbReference type="ARBA" id="ARBA00022771"/>
    </source>
</evidence>
<keyword evidence="2" id="KW-0863">Zinc-finger</keyword>
<keyword evidence="5" id="KW-0238">DNA-binding</keyword>
<name>A0A819ZER8_9BILA</name>
<dbReference type="PROSITE" id="PS00031">
    <property type="entry name" value="NUCLEAR_REC_DBD_1"/>
    <property type="match status" value="1"/>
</dbReference>
<dbReference type="Pfam" id="PF00105">
    <property type="entry name" value="zf-C4"/>
    <property type="match status" value="1"/>
</dbReference>
<keyword evidence="6" id="KW-0804">Transcription</keyword>
<evidence type="ECO:0000256" key="1">
    <source>
        <dbReference type="ARBA" id="ARBA00022723"/>
    </source>
</evidence>
<comment type="caution">
    <text evidence="10">The sequence shown here is derived from an EMBL/GenBank/DDBJ whole genome shotgun (WGS) entry which is preliminary data.</text>
</comment>
<sequence length="380" mass="43944">MEESSSNNMINIERQSEIVLSECKICGVPASYSYFGIISCNPCKMFFKRNAENGKNLLKCDYDGNCEINFNNRHVCSYCRLMKCFKCGMEIERMQSSYITEKKTSQERQAIANQIGTTSTALVRLNEPRQLPTLNLLQSDQSTLNIDQWTLISNISHCYDEYSGLSMGERFMSEQNALPLELRLKGESLIEFTRMALDGLRLLYEKNKDFISLSVNDRSILLQNTFKQTGSLDANFVLHKVGILDYPMFYDNAVMISNRSVISVAKRLATQLDFDVIIEKLLLAILSFSTINYTVYLNIPSINLSNIKQILHIQDTYTELLWRYLLYKYNFELAVKYFSDLLKCLFTTNELLVKMEDIQWYTDQTDSLVQQTNQILILND</sequence>
<dbReference type="GO" id="GO:0030154">
    <property type="term" value="P:cell differentiation"/>
    <property type="evidence" value="ECO:0007669"/>
    <property type="project" value="TreeGrafter"/>
</dbReference>
<evidence type="ECO:0000256" key="8">
    <source>
        <dbReference type="ARBA" id="ARBA00023242"/>
    </source>
</evidence>
<evidence type="ECO:0000313" key="11">
    <source>
        <dbReference type="Proteomes" id="UP000663874"/>
    </source>
</evidence>
<dbReference type="InterPro" id="IPR050234">
    <property type="entry name" value="Nuclear_hormone_rcpt_NR1"/>
</dbReference>
<feature type="domain" description="Nuclear receptor" evidence="9">
    <location>
        <begin position="20"/>
        <end position="96"/>
    </location>
</feature>
<evidence type="ECO:0000256" key="6">
    <source>
        <dbReference type="ARBA" id="ARBA00023163"/>
    </source>
</evidence>
<protein>
    <recommendedName>
        <fullName evidence="9">Nuclear receptor domain-containing protein</fullName>
    </recommendedName>
</protein>
<dbReference type="GO" id="GO:0045944">
    <property type="term" value="P:positive regulation of transcription by RNA polymerase II"/>
    <property type="evidence" value="ECO:0007669"/>
    <property type="project" value="TreeGrafter"/>
</dbReference>
<organism evidence="10 11">
    <name type="scientific">Rotaria sordida</name>
    <dbReference type="NCBI Taxonomy" id="392033"/>
    <lineage>
        <taxon>Eukaryota</taxon>
        <taxon>Metazoa</taxon>
        <taxon>Spiralia</taxon>
        <taxon>Gnathifera</taxon>
        <taxon>Rotifera</taxon>
        <taxon>Eurotatoria</taxon>
        <taxon>Bdelloidea</taxon>
        <taxon>Philodinida</taxon>
        <taxon>Philodinidae</taxon>
        <taxon>Rotaria</taxon>
    </lineage>
</organism>
<evidence type="ECO:0000256" key="3">
    <source>
        <dbReference type="ARBA" id="ARBA00022833"/>
    </source>
</evidence>
<keyword evidence="7" id="KW-0675">Receptor</keyword>
<reference evidence="10" key="1">
    <citation type="submission" date="2021-02" db="EMBL/GenBank/DDBJ databases">
        <authorList>
            <person name="Nowell W R."/>
        </authorList>
    </citation>
    <scope>NUCLEOTIDE SEQUENCE</scope>
</reference>
<dbReference type="SUPFAM" id="SSF57716">
    <property type="entry name" value="Glucocorticoid receptor-like (DNA-binding domain)"/>
    <property type="match status" value="1"/>
</dbReference>
<evidence type="ECO:0000256" key="7">
    <source>
        <dbReference type="ARBA" id="ARBA00023170"/>
    </source>
</evidence>
<dbReference type="AlphaFoldDB" id="A0A819ZER8"/>
<keyword evidence="1" id="KW-0479">Metal-binding</keyword>
<dbReference type="EMBL" id="CAJOBE010014260">
    <property type="protein sequence ID" value="CAF4175910.1"/>
    <property type="molecule type" value="Genomic_DNA"/>
</dbReference>
<proteinExistence type="predicted"/>
<evidence type="ECO:0000256" key="5">
    <source>
        <dbReference type="ARBA" id="ARBA00023125"/>
    </source>
</evidence>
<dbReference type="Proteomes" id="UP000663874">
    <property type="component" value="Unassembled WGS sequence"/>
</dbReference>
<dbReference type="PROSITE" id="PS51030">
    <property type="entry name" value="NUCLEAR_REC_DBD_2"/>
    <property type="match status" value="1"/>
</dbReference>
<dbReference type="PANTHER" id="PTHR24082:SF507">
    <property type="entry name" value="BILE ACID RECEPTOR-RELATED"/>
    <property type="match status" value="1"/>
</dbReference>
<dbReference type="GO" id="GO:0008270">
    <property type="term" value="F:zinc ion binding"/>
    <property type="evidence" value="ECO:0007669"/>
    <property type="project" value="UniProtKB-KW"/>
</dbReference>
<dbReference type="GO" id="GO:0004879">
    <property type="term" value="F:nuclear receptor activity"/>
    <property type="evidence" value="ECO:0007669"/>
    <property type="project" value="TreeGrafter"/>
</dbReference>
<evidence type="ECO:0000256" key="4">
    <source>
        <dbReference type="ARBA" id="ARBA00023015"/>
    </source>
</evidence>
<dbReference type="GO" id="GO:0000978">
    <property type="term" value="F:RNA polymerase II cis-regulatory region sequence-specific DNA binding"/>
    <property type="evidence" value="ECO:0007669"/>
    <property type="project" value="TreeGrafter"/>
</dbReference>
<dbReference type="PANTHER" id="PTHR24082">
    <property type="entry name" value="NUCLEAR HORMONE RECEPTOR"/>
    <property type="match status" value="1"/>
</dbReference>
<dbReference type="PRINTS" id="PR00047">
    <property type="entry name" value="STROIDFINGER"/>
</dbReference>
<accession>A0A819ZER8</accession>
<evidence type="ECO:0000259" key="9">
    <source>
        <dbReference type="PROSITE" id="PS51030"/>
    </source>
</evidence>
<evidence type="ECO:0000313" key="10">
    <source>
        <dbReference type="EMBL" id="CAF4175910.1"/>
    </source>
</evidence>
<dbReference type="InterPro" id="IPR013088">
    <property type="entry name" value="Znf_NHR/GATA"/>
</dbReference>
<keyword evidence="4" id="KW-0805">Transcription regulation</keyword>
<keyword evidence="8" id="KW-0539">Nucleus</keyword>
<dbReference type="Gene3D" id="3.30.50.10">
    <property type="entry name" value="Erythroid Transcription Factor GATA-1, subunit A"/>
    <property type="match status" value="1"/>
</dbReference>
<keyword evidence="3" id="KW-0862">Zinc</keyword>